<comment type="caution">
    <text evidence="2">The sequence shown here is derived from an EMBL/GenBank/DDBJ whole genome shotgun (WGS) entry which is preliminary data.</text>
</comment>
<feature type="region of interest" description="Disordered" evidence="1">
    <location>
        <begin position="273"/>
        <end position="323"/>
    </location>
</feature>
<reference evidence="2 3" key="1">
    <citation type="submission" date="2020-03" db="EMBL/GenBank/DDBJ databases">
        <title>Draft Genome Sequence of Cudoniella acicularis.</title>
        <authorList>
            <person name="Buettner E."/>
            <person name="Kellner H."/>
        </authorList>
    </citation>
    <scope>NUCLEOTIDE SEQUENCE [LARGE SCALE GENOMIC DNA]</scope>
    <source>
        <strain evidence="2 3">DSM 108380</strain>
    </source>
</reference>
<evidence type="ECO:0008006" key="4">
    <source>
        <dbReference type="Google" id="ProtNLM"/>
    </source>
</evidence>
<keyword evidence="3" id="KW-1185">Reference proteome</keyword>
<feature type="compositionally biased region" description="Polar residues" evidence="1">
    <location>
        <begin position="391"/>
        <end position="404"/>
    </location>
</feature>
<name>A0A8H4RW55_9HELO</name>
<feature type="compositionally biased region" description="Basic and acidic residues" evidence="1">
    <location>
        <begin position="503"/>
        <end position="517"/>
    </location>
</feature>
<dbReference type="EMBL" id="JAAMPI010000036">
    <property type="protein sequence ID" value="KAF4637097.1"/>
    <property type="molecule type" value="Genomic_DNA"/>
</dbReference>
<feature type="compositionally biased region" description="Basic and acidic residues" evidence="1">
    <location>
        <begin position="555"/>
        <end position="592"/>
    </location>
</feature>
<feature type="compositionally biased region" description="Basic and acidic residues" evidence="1">
    <location>
        <begin position="535"/>
        <end position="545"/>
    </location>
</feature>
<feature type="compositionally biased region" description="Basic and acidic residues" evidence="1">
    <location>
        <begin position="405"/>
        <end position="419"/>
    </location>
</feature>
<feature type="compositionally biased region" description="Basic and acidic residues" evidence="1">
    <location>
        <begin position="304"/>
        <end position="315"/>
    </location>
</feature>
<dbReference type="PANTHER" id="PTHR38119:SF1">
    <property type="entry name" value="BTB DOMAIN-CONTAINING PROTEIN"/>
    <property type="match status" value="1"/>
</dbReference>
<evidence type="ECO:0000313" key="2">
    <source>
        <dbReference type="EMBL" id="KAF4637097.1"/>
    </source>
</evidence>
<feature type="compositionally biased region" description="Basic and acidic residues" evidence="1">
    <location>
        <begin position="605"/>
        <end position="640"/>
    </location>
</feature>
<evidence type="ECO:0000313" key="3">
    <source>
        <dbReference type="Proteomes" id="UP000566819"/>
    </source>
</evidence>
<dbReference type="AlphaFoldDB" id="A0A8H4RW55"/>
<sequence>MPPEQPKTRRRAKVNDENDYQEINPPESRKNKRTKNDDEEDGYQEIKPPIFKKNKRTKKDDEDKAPATKKMAQPAAQNRRRGGNVPSKLNIVDGVDTSSSIGGLPFDPKPGKCGILNFGKLIKYAIGSPILSRTSRMSPMTPPREIRNSGFVDLTREIVSKKVIRPGNDFPRFKGGDVYIELKAKSHSYCYTLHSSILSRASSWFEETLKMEIPEYDNSLAEASYSRTRVAHRYEMSFDPKQNLFLLFKTTRTMIKLSEPEPELEPIVKAVPPLPSLSSSNGNDEVAVQQQSSANEHTVSPSKSPERKVSEKAVTPEKQVSETVEAANTGAEVNVEFAIEEDKGKALEIQGDMKENSPVIRSEGESNINSNKGEGENIPEIKEEDVEMSELGNNQEFGTQIDQETTQKENREDASKVQEEDQMALVDNTQQNGDTEVIKDEKSDDAPKIQDIEMFNPGNQQEYGTQIPKATTTKEEDSEDAPMINEDIKMAAVEIEQQNSNPETKKEADEDAPKINEEDVEMSVLGNEPENSGTEGKKETTKQEGSEDSPNTKQGDIEKPELGNEQQKGDVEMNGTTKKEDGGDALEIKEEVEMLVVENGQGNTESEKEAAKKEDGEDSSKSKQDIEMLELGKEQEKLGDTEMNEEATASAVKSEEPTATATFRDETKPVVSELNKSISSSSTIQPEEPTAASSNDTNSPISEVKESASSWVNKAAEPSSNINDQNKPAEVNNTNIITPKPTESPKPKIKANKPEIPLAEYELEMLETYNSLFLTYYSKLPTISTTDIETALRQTELLLNLAEYFDSVGIVRPYLSNTMFQYGREVYKAVLADPPRWLFLSIFLQSAPIFKEAIIHIVGMHPFWPSSTVSRSEFEPEVLALIDKKVAELQKMKAEINEKLLTNSIVQDNRITHDAWLIVQQWRDWFASGLAKSNTARVRLATDPARSDIKLTDGLVYRQIAKGGETYLPLYGVLTLLREIKSKTCAKCSSRHLNQVPETKVEDLVLQSKWVSEDLLRLKDYAMKEVKSLAVNESMLEVEEADVGHFTCTRVETNELPWERGV</sequence>
<organism evidence="2 3">
    <name type="scientific">Cudoniella acicularis</name>
    <dbReference type="NCBI Taxonomy" id="354080"/>
    <lineage>
        <taxon>Eukaryota</taxon>
        <taxon>Fungi</taxon>
        <taxon>Dikarya</taxon>
        <taxon>Ascomycota</taxon>
        <taxon>Pezizomycotina</taxon>
        <taxon>Leotiomycetes</taxon>
        <taxon>Helotiales</taxon>
        <taxon>Tricladiaceae</taxon>
        <taxon>Cudoniella</taxon>
    </lineage>
</organism>
<accession>A0A8H4RW55</accession>
<feature type="compositionally biased region" description="Polar residues" evidence="1">
    <location>
        <begin position="674"/>
        <end position="737"/>
    </location>
</feature>
<dbReference type="Proteomes" id="UP000566819">
    <property type="component" value="Unassembled WGS sequence"/>
</dbReference>
<feature type="compositionally biased region" description="Basic and acidic residues" evidence="1">
    <location>
        <begin position="436"/>
        <end position="451"/>
    </location>
</feature>
<feature type="compositionally biased region" description="Polar residues" evidence="1">
    <location>
        <begin position="457"/>
        <end position="471"/>
    </location>
</feature>
<proteinExistence type="predicted"/>
<evidence type="ECO:0000256" key="1">
    <source>
        <dbReference type="SAM" id="MobiDB-lite"/>
    </source>
</evidence>
<feature type="compositionally biased region" description="Polar residues" evidence="1">
    <location>
        <begin position="288"/>
        <end position="303"/>
    </location>
</feature>
<feature type="region of interest" description="Disordered" evidence="1">
    <location>
        <begin position="1"/>
        <end position="90"/>
    </location>
</feature>
<dbReference type="OrthoDB" id="5280838at2759"/>
<feature type="region of interest" description="Disordered" evidence="1">
    <location>
        <begin position="359"/>
        <end position="750"/>
    </location>
</feature>
<dbReference type="PANTHER" id="PTHR38119">
    <property type="entry name" value="BTB DOMAIN-CONTAINING PROTEIN-RELATED"/>
    <property type="match status" value="1"/>
</dbReference>
<protein>
    <recommendedName>
        <fullName evidence="4">BTB domain-containing protein</fullName>
    </recommendedName>
</protein>
<gene>
    <name evidence="2" type="ORF">G7Y89_g1003</name>
</gene>